<sequence>MSEAKAARSQALLRRALILQQIFDSQFPLGGFAHSNGLEAYTTEPPTPDFLLALLENHLRQGGLWLELSALSLVYRGDDPETLSAEISAWKSTPGAYLSSLALGKRLKKMALRFWKKDLPKLTAPHFCLLIACLGQALELPQAELAAAYAQNQLQGMLSACTRCLAFSPEQAQEILIQLQPSIAETVPRSLEQPFLRAGMPALDLRGHQQQYLYSRLFQS</sequence>
<dbReference type="Proteomes" id="UP000231019">
    <property type="component" value="Unassembled WGS sequence"/>
</dbReference>
<name>A0A2M7FXQ8_9BACT</name>
<gene>
    <name evidence="3" type="ORF">COW36_23775</name>
</gene>
<dbReference type="PANTHER" id="PTHR33620:SF1">
    <property type="entry name" value="UREASE ACCESSORY PROTEIN F"/>
    <property type="match status" value="1"/>
</dbReference>
<dbReference type="InterPro" id="IPR038277">
    <property type="entry name" value="UreF_sf"/>
</dbReference>
<comment type="caution">
    <text evidence="3">The sequence shown here is derived from an EMBL/GenBank/DDBJ whole genome shotgun (WGS) entry which is preliminary data.</text>
</comment>
<organism evidence="3 4">
    <name type="scientific">bacterium (Candidatus Blackallbacteria) CG17_big_fil_post_rev_8_21_14_2_50_48_46</name>
    <dbReference type="NCBI Taxonomy" id="2014261"/>
    <lineage>
        <taxon>Bacteria</taxon>
        <taxon>Candidatus Blackallbacteria</taxon>
    </lineage>
</organism>
<protein>
    <recommendedName>
        <fullName evidence="5">Urease accessory protein UreF</fullName>
    </recommendedName>
</protein>
<dbReference type="PANTHER" id="PTHR33620">
    <property type="entry name" value="UREASE ACCESSORY PROTEIN F"/>
    <property type="match status" value="1"/>
</dbReference>
<reference evidence="3 4" key="1">
    <citation type="submission" date="2017-09" db="EMBL/GenBank/DDBJ databases">
        <title>Depth-based differentiation of microbial function through sediment-hosted aquifers and enrichment of novel symbionts in the deep terrestrial subsurface.</title>
        <authorList>
            <person name="Probst A.J."/>
            <person name="Ladd B."/>
            <person name="Jarett J.K."/>
            <person name="Geller-Mcgrath D.E."/>
            <person name="Sieber C.M."/>
            <person name="Emerson J.B."/>
            <person name="Anantharaman K."/>
            <person name="Thomas B.C."/>
            <person name="Malmstrom R."/>
            <person name="Stieglmeier M."/>
            <person name="Klingl A."/>
            <person name="Woyke T."/>
            <person name="Ryan C.M."/>
            <person name="Banfield J.F."/>
        </authorList>
    </citation>
    <scope>NUCLEOTIDE SEQUENCE [LARGE SCALE GENOMIC DNA]</scope>
    <source>
        <strain evidence="3">CG17_big_fil_post_rev_8_21_14_2_50_48_46</strain>
    </source>
</reference>
<evidence type="ECO:0000313" key="3">
    <source>
        <dbReference type="EMBL" id="PIW14057.1"/>
    </source>
</evidence>
<accession>A0A2M7FXQ8</accession>
<dbReference type="GO" id="GO:0016151">
    <property type="term" value="F:nickel cation binding"/>
    <property type="evidence" value="ECO:0007669"/>
    <property type="project" value="InterPro"/>
</dbReference>
<dbReference type="AlphaFoldDB" id="A0A2M7FXQ8"/>
<evidence type="ECO:0000256" key="2">
    <source>
        <dbReference type="ARBA" id="ARBA00023186"/>
    </source>
</evidence>
<dbReference type="Pfam" id="PF01730">
    <property type="entry name" value="UreF"/>
    <property type="match status" value="1"/>
</dbReference>
<proteinExistence type="predicted"/>
<dbReference type="PIRSF" id="PIRSF009467">
    <property type="entry name" value="Ureas_acces_UreF"/>
    <property type="match status" value="1"/>
</dbReference>
<keyword evidence="2" id="KW-0143">Chaperone</keyword>
<evidence type="ECO:0000313" key="4">
    <source>
        <dbReference type="Proteomes" id="UP000231019"/>
    </source>
</evidence>
<keyword evidence="1" id="KW-0996">Nickel insertion</keyword>
<evidence type="ECO:0000256" key="1">
    <source>
        <dbReference type="ARBA" id="ARBA00022988"/>
    </source>
</evidence>
<evidence type="ECO:0008006" key="5">
    <source>
        <dbReference type="Google" id="ProtNLM"/>
    </source>
</evidence>
<dbReference type="Gene3D" id="1.10.4190.10">
    <property type="entry name" value="Urease accessory protein UreF"/>
    <property type="match status" value="1"/>
</dbReference>
<dbReference type="EMBL" id="PFFQ01000065">
    <property type="protein sequence ID" value="PIW14057.1"/>
    <property type="molecule type" value="Genomic_DNA"/>
</dbReference>
<dbReference type="InterPro" id="IPR002639">
    <property type="entry name" value="UreF"/>
</dbReference>